<organism evidence="2 3">
    <name type="scientific">Comamonas terrae</name>
    <dbReference type="NCBI Taxonomy" id="673548"/>
    <lineage>
        <taxon>Bacteria</taxon>
        <taxon>Pseudomonadati</taxon>
        <taxon>Pseudomonadota</taxon>
        <taxon>Betaproteobacteria</taxon>
        <taxon>Burkholderiales</taxon>
        <taxon>Comamonadaceae</taxon>
        <taxon>Comamonas</taxon>
    </lineage>
</organism>
<feature type="domain" description="Peptidase C14 caspase" evidence="1">
    <location>
        <begin position="32"/>
        <end position="282"/>
    </location>
</feature>
<name>A0ABW5UQ99_9BURK</name>
<dbReference type="Gene3D" id="3.40.50.1460">
    <property type="match status" value="1"/>
</dbReference>
<dbReference type="InterPro" id="IPR011600">
    <property type="entry name" value="Pept_C14_caspase"/>
</dbReference>
<accession>A0ABW5UQ99</accession>
<dbReference type="PANTHER" id="PTHR48104:SF30">
    <property type="entry name" value="METACASPASE-1"/>
    <property type="match status" value="1"/>
</dbReference>
<proteinExistence type="predicted"/>
<comment type="caution">
    <text evidence="2">The sequence shown here is derived from an EMBL/GenBank/DDBJ whole genome shotgun (WGS) entry which is preliminary data.</text>
</comment>
<dbReference type="InterPro" id="IPR050452">
    <property type="entry name" value="Metacaspase"/>
</dbReference>
<evidence type="ECO:0000313" key="3">
    <source>
        <dbReference type="Proteomes" id="UP001597463"/>
    </source>
</evidence>
<keyword evidence="3" id="KW-1185">Reference proteome</keyword>
<dbReference type="Proteomes" id="UP001597463">
    <property type="component" value="Unassembled WGS sequence"/>
</dbReference>
<dbReference type="Pfam" id="PF00656">
    <property type="entry name" value="Peptidase_C14"/>
    <property type="match status" value="1"/>
</dbReference>
<dbReference type="RefSeq" id="WP_066481260.1">
    <property type="nucleotide sequence ID" value="NZ_BCNT01000015.1"/>
</dbReference>
<sequence length="506" mass="53924">MQRRSWLQAVSRTGAAALMLHSFMGHGAQAGRRHALLVGVSALARQPRSLWLRGPANDVTAMRQQLLAHGVAAADIAMAADDGMPDAKPLQGARRPDRAGILAALKDMGHRVGQGDAVVLYWSGHAVRAKGPPKPVAEADGKSTFLLAADAERMPAGSAWPLRGAVADAELGAAIDDWLAAGAHVLVVMDACYAASATRSGSDGVTWRGLRVSDLRQMHSSGARLPGPAADALPPTLPGARPRMQGYVGLYACEDMERTPEWLLDGLHHGVFTHALVQALQALPAAEPGRRYAELARQVLDTHGQLARIVPVPQSLWPSPVFEGSLQAPLWSRAALPAWERSGEPQGPAQLPVGLRIALQWQQPGGSVQRMELENAGRPSAFLGRLPVGTKLELQVGNASLRPVYLRIFHVGDKGRWHAIYPERAGDAAHLPAASPSGPALWHKALTIDSAERQPESLLFVAAPAQARQGLDDALARLPAGAWHAELRWHSVAAQWAADSSTKPLQ</sequence>
<dbReference type="PANTHER" id="PTHR48104">
    <property type="entry name" value="METACASPASE-4"/>
    <property type="match status" value="1"/>
</dbReference>
<reference evidence="3" key="1">
    <citation type="journal article" date="2019" name="Int. J. Syst. Evol. Microbiol.">
        <title>The Global Catalogue of Microorganisms (GCM) 10K type strain sequencing project: providing services to taxonomists for standard genome sequencing and annotation.</title>
        <authorList>
            <consortium name="The Broad Institute Genomics Platform"/>
            <consortium name="The Broad Institute Genome Sequencing Center for Infectious Disease"/>
            <person name="Wu L."/>
            <person name="Ma J."/>
        </authorList>
    </citation>
    <scope>NUCLEOTIDE SEQUENCE [LARGE SCALE GENOMIC DNA]</scope>
    <source>
        <strain evidence="3">TISTR 1906</strain>
    </source>
</reference>
<evidence type="ECO:0000259" key="1">
    <source>
        <dbReference type="Pfam" id="PF00656"/>
    </source>
</evidence>
<evidence type="ECO:0000313" key="2">
    <source>
        <dbReference type="EMBL" id="MFD2755816.1"/>
    </source>
</evidence>
<gene>
    <name evidence="2" type="ORF">ACFSW6_17240</name>
</gene>
<protein>
    <submittedName>
        <fullName evidence="2">Caspase domain-containing protein</fullName>
    </submittedName>
</protein>
<dbReference type="EMBL" id="JBHUMV010000008">
    <property type="protein sequence ID" value="MFD2755816.1"/>
    <property type="molecule type" value="Genomic_DNA"/>
</dbReference>